<keyword evidence="2" id="KW-1185">Reference proteome</keyword>
<dbReference type="OrthoDB" id="3997736at2759"/>
<protein>
    <submittedName>
        <fullName evidence="1">AFL164Cp</fullName>
    </submittedName>
</protein>
<dbReference type="RefSeq" id="NP_985386.2">
    <property type="nucleotide sequence ID" value="NM_210740.2"/>
</dbReference>
<gene>
    <name evidence="1" type="ORF">AGOS_AFL164C</name>
</gene>
<reference evidence="1 2" key="1">
    <citation type="journal article" date="2004" name="Science">
        <title>The Ashbya gossypii genome as a tool for mapping the ancient Saccharomyces cerevisiae genome.</title>
        <authorList>
            <person name="Dietrich F.S."/>
            <person name="Voegeli S."/>
            <person name="Brachat S."/>
            <person name="Lerch A."/>
            <person name="Gates K."/>
            <person name="Steiner S."/>
            <person name="Mohr C."/>
            <person name="Pohlmann R."/>
            <person name="Luedi P."/>
            <person name="Choi S."/>
            <person name="Wing R.A."/>
            <person name="Flavier A."/>
            <person name="Gaffney T.D."/>
            <person name="Philippsen P."/>
        </authorList>
    </citation>
    <scope>NUCLEOTIDE SEQUENCE [LARGE SCALE GENOMIC DNA]</scope>
    <source>
        <strain evidence="2">ATCC 10895 / CBS 109.51 / FGSC 9923 / NRRL Y-1056</strain>
    </source>
</reference>
<dbReference type="KEGG" id="ago:AGOS_AFL164C"/>
<name>Q755I7_EREGS</name>
<organism evidence="1 2">
    <name type="scientific">Eremothecium gossypii (strain ATCC 10895 / CBS 109.51 / FGSC 9923 / NRRL Y-1056)</name>
    <name type="common">Yeast</name>
    <name type="synonym">Ashbya gossypii</name>
    <dbReference type="NCBI Taxonomy" id="284811"/>
    <lineage>
        <taxon>Eukaryota</taxon>
        <taxon>Fungi</taxon>
        <taxon>Dikarya</taxon>
        <taxon>Ascomycota</taxon>
        <taxon>Saccharomycotina</taxon>
        <taxon>Saccharomycetes</taxon>
        <taxon>Saccharomycetales</taxon>
        <taxon>Saccharomycetaceae</taxon>
        <taxon>Eremothecium</taxon>
    </lineage>
</organism>
<dbReference type="GeneID" id="4621612"/>
<evidence type="ECO:0000313" key="2">
    <source>
        <dbReference type="Proteomes" id="UP000000591"/>
    </source>
</evidence>
<dbReference type="Proteomes" id="UP000000591">
    <property type="component" value="Chromosome VI"/>
</dbReference>
<dbReference type="eggNOG" id="ENOG502S20Y">
    <property type="taxonomic scope" value="Eukaryota"/>
</dbReference>
<evidence type="ECO:0000313" key="1">
    <source>
        <dbReference type="EMBL" id="AAS53210.2"/>
    </source>
</evidence>
<dbReference type="HOGENOM" id="CLU_112963_0_0_1"/>
<dbReference type="EMBL" id="AE016819">
    <property type="protein sequence ID" value="AAS53210.2"/>
    <property type="molecule type" value="Genomic_DNA"/>
</dbReference>
<dbReference type="InParanoid" id="Q755I7"/>
<accession>Q755I7</accession>
<proteinExistence type="predicted"/>
<dbReference type="AlphaFoldDB" id="Q755I7"/>
<dbReference type="OMA" id="LPDPMEY"/>
<reference evidence="2" key="2">
    <citation type="journal article" date="2013" name="G3 (Bethesda)">
        <title>Genomes of Ashbya fungi isolated from insects reveal four mating-type loci, numerous translocations, lack of transposons, and distinct gene duplications.</title>
        <authorList>
            <person name="Dietrich F.S."/>
            <person name="Voegeli S."/>
            <person name="Kuo S."/>
            <person name="Philippsen P."/>
        </authorList>
    </citation>
    <scope>GENOME REANNOTATION</scope>
    <source>
        <strain evidence="2">ATCC 10895 / CBS 109.51 / FGSC 9923 / NRRL Y-1056</strain>
    </source>
</reference>
<sequence>MYSTSVRTVQPCVTAARRLQQTWAPPTYFNTPAQAPRAQAAPARKPLLEGALFVAVGTLAFFAVDNYRERTAAEVRLQKQLLESQRMHEVFTRQVNAARRKRELQVLNERKATQIRQMKMALHIAMLREQLHDRGVEAVGVDQVLQEFDRHVRMENSISNVSGTSLWVVDDAPAKPYVPNVRDYDPTGTPAGTS</sequence>